<organism evidence="2 3">
    <name type="scientific">Paralimibaculum aggregatum</name>
    <dbReference type="NCBI Taxonomy" id="3036245"/>
    <lineage>
        <taxon>Bacteria</taxon>
        <taxon>Pseudomonadati</taxon>
        <taxon>Pseudomonadota</taxon>
        <taxon>Alphaproteobacteria</taxon>
        <taxon>Rhodobacterales</taxon>
        <taxon>Paracoccaceae</taxon>
        <taxon>Paralimibaculum</taxon>
    </lineage>
</organism>
<protein>
    <recommendedName>
        <fullName evidence="1">Carrier domain-containing protein</fullName>
    </recommendedName>
</protein>
<dbReference type="RefSeq" id="WP_285673402.1">
    <property type="nucleotide sequence ID" value="NZ_BSYI01000034.1"/>
</dbReference>
<reference evidence="2 3" key="1">
    <citation type="submission" date="2023-04" db="EMBL/GenBank/DDBJ databases">
        <title>Marinoamorphus aggregata gen. nov., sp. Nov., isolate from tissue of brittle star Ophioplocus japonicus.</title>
        <authorList>
            <person name="Kawano K."/>
            <person name="Sawayama S."/>
            <person name="Nakagawa S."/>
        </authorList>
    </citation>
    <scope>NUCLEOTIDE SEQUENCE [LARGE SCALE GENOMIC DNA]</scope>
    <source>
        <strain evidence="2 3">NKW23</strain>
    </source>
</reference>
<proteinExistence type="predicted"/>
<evidence type="ECO:0000313" key="2">
    <source>
        <dbReference type="EMBL" id="GMG84364.1"/>
    </source>
</evidence>
<gene>
    <name evidence="2" type="ORF">LNKW23_35790</name>
</gene>
<dbReference type="SUPFAM" id="SSF47336">
    <property type="entry name" value="ACP-like"/>
    <property type="match status" value="1"/>
</dbReference>
<dbReference type="EMBL" id="BSYI01000034">
    <property type="protein sequence ID" value="GMG84364.1"/>
    <property type="molecule type" value="Genomic_DNA"/>
</dbReference>
<evidence type="ECO:0000313" key="3">
    <source>
        <dbReference type="Proteomes" id="UP001239909"/>
    </source>
</evidence>
<comment type="caution">
    <text evidence="2">The sequence shown here is derived from an EMBL/GenBank/DDBJ whole genome shotgun (WGS) entry which is preliminary data.</text>
</comment>
<dbReference type="Pfam" id="PF00550">
    <property type="entry name" value="PP-binding"/>
    <property type="match status" value="1"/>
</dbReference>
<feature type="domain" description="Carrier" evidence="1">
    <location>
        <begin position="11"/>
        <end position="54"/>
    </location>
</feature>
<sequence length="86" mass="9580">MREKIRTVFEELWAEQEEGPAPALADDTVLLETGLDSLGFAIFVARLDEELGFDPFSAAEEAYYPQTFGEFVAFYEKHAGRSAAAE</sequence>
<accession>A0ABQ6LMD5</accession>
<dbReference type="InterPro" id="IPR009081">
    <property type="entry name" value="PP-bd_ACP"/>
</dbReference>
<name>A0ABQ6LMD5_9RHOB</name>
<dbReference type="Proteomes" id="UP001239909">
    <property type="component" value="Unassembled WGS sequence"/>
</dbReference>
<keyword evidence="3" id="KW-1185">Reference proteome</keyword>
<dbReference type="Gene3D" id="1.10.1200.10">
    <property type="entry name" value="ACP-like"/>
    <property type="match status" value="1"/>
</dbReference>
<dbReference type="InterPro" id="IPR036736">
    <property type="entry name" value="ACP-like_sf"/>
</dbReference>
<evidence type="ECO:0000259" key="1">
    <source>
        <dbReference type="Pfam" id="PF00550"/>
    </source>
</evidence>